<comment type="caution">
    <text evidence="2">The sequence shown here is derived from an EMBL/GenBank/DDBJ whole genome shotgun (WGS) entry which is preliminary data.</text>
</comment>
<evidence type="ECO:0000313" key="3">
    <source>
        <dbReference type="Proteomes" id="UP001589575"/>
    </source>
</evidence>
<dbReference type="Proteomes" id="UP001589575">
    <property type="component" value="Unassembled WGS sequence"/>
</dbReference>
<proteinExistence type="predicted"/>
<evidence type="ECO:0000313" key="2">
    <source>
        <dbReference type="EMBL" id="MFB9071422.1"/>
    </source>
</evidence>
<evidence type="ECO:0000256" key="1">
    <source>
        <dbReference type="SAM" id="MobiDB-lite"/>
    </source>
</evidence>
<protein>
    <submittedName>
        <fullName evidence="2">Uncharacterized protein</fullName>
    </submittedName>
</protein>
<organism evidence="2 3">
    <name type="scientific">Citricoccus parietis</name>
    <dbReference type="NCBI Taxonomy" id="592307"/>
    <lineage>
        <taxon>Bacteria</taxon>
        <taxon>Bacillati</taxon>
        <taxon>Actinomycetota</taxon>
        <taxon>Actinomycetes</taxon>
        <taxon>Micrococcales</taxon>
        <taxon>Micrococcaceae</taxon>
        <taxon>Citricoccus</taxon>
    </lineage>
</organism>
<name>A0ABV5FXL0_9MICC</name>
<accession>A0ABV5FXL0</accession>
<feature type="compositionally biased region" description="Low complexity" evidence="1">
    <location>
        <begin position="1"/>
        <end position="26"/>
    </location>
</feature>
<sequence>MAAPAVSKAENASNSSARNASTTALTQVRQPAGLRPFLSTGANSLTAARKARTEGRSGRARSARASTAIVCAIAGSRETSSNSWALE</sequence>
<dbReference type="EMBL" id="JBHMFI010000001">
    <property type="protein sequence ID" value="MFB9071422.1"/>
    <property type="molecule type" value="Genomic_DNA"/>
</dbReference>
<keyword evidence="3" id="KW-1185">Reference proteome</keyword>
<gene>
    <name evidence="2" type="ORF">ACFFX0_09515</name>
</gene>
<feature type="region of interest" description="Disordered" evidence="1">
    <location>
        <begin position="1"/>
        <end position="64"/>
    </location>
</feature>
<reference evidence="2 3" key="1">
    <citation type="submission" date="2024-09" db="EMBL/GenBank/DDBJ databases">
        <authorList>
            <person name="Sun Q."/>
            <person name="Mori K."/>
        </authorList>
    </citation>
    <scope>NUCLEOTIDE SEQUENCE [LARGE SCALE GENOMIC DNA]</scope>
    <source>
        <strain evidence="2 3">CCM 7609</strain>
    </source>
</reference>